<dbReference type="InterPro" id="IPR029056">
    <property type="entry name" value="Ribokinase-like"/>
</dbReference>
<evidence type="ECO:0000313" key="13">
    <source>
        <dbReference type="Proteomes" id="UP000186098"/>
    </source>
</evidence>
<dbReference type="NCBIfam" id="TIGR00694">
    <property type="entry name" value="thiM"/>
    <property type="match status" value="1"/>
</dbReference>
<dbReference type="GO" id="GO:0000287">
    <property type="term" value="F:magnesium ion binding"/>
    <property type="evidence" value="ECO:0007669"/>
    <property type="project" value="UniProtKB-UniRule"/>
</dbReference>
<dbReference type="GO" id="GO:0004417">
    <property type="term" value="F:hydroxyethylthiazole kinase activity"/>
    <property type="evidence" value="ECO:0007669"/>
    <property type="project" value="UniProtKB-UniRule"/>
</dbReference>
<dbReference type="NCBIfam" id="NF006830">
    <property type="entry name" value="PRK09355.1"/>
    <property type="match status" value="1"/>
</dbReference>
<keyword evidence="4 11" id="KW-0808">Transferase</keyword>
<dbReference type="GO" id="GO:0005524">
    <property type="term" value="F:ATP binding"/>
    <property type="evidence" value="ECO:0007669"/>
    <property type="project" value="UniProtKB-UniRule"/>
</dbReference>
<dbReference type="CDD" id="cd01170">
    <property type="entry name" value="THZ_kinase"/>
    <property type="match status" value="1"/>
</dbReference>
<dbReference type="Gene3D" id="3.40.1190.20">
    <property type="match status" value="1"/>
</dbReference>
<evidence type="ECO:0000256" key="5">
    <source>
        <dbReference type="ARBA" id="ARBA00022723"/>
    </source>
</evidence>
<dbReference type="SUPFAM" id="SSF53613">
    <property type="entry name" value="Ribokinase-like"/>
    <property type="match status" value="1"/>
</dbReference>
<dbReference type="GO" id="GO:0009229">
    <property type="term" value="P:thiamine diphosphate biosynthetic process"/>
    <property type="evidence" value="ECO:0007669"/>
    <property type="project" value="UniProtKB-UniRule"/>
</dbReference>
<protein>
    <recommendedName>
        <fullName evidence="11">Hydroxyethylthiazole kinase</fullName>
        <ecNumber evidence="11">2.7.1.50</ecNumber>
    </recommendedName>
    <alternativeName>
        <fullName evidence="11">4-methyl-5-beta-hydroxyethylthiazole kinase</fullName>
        <shortName evidence="11">TH kinase</shortName>
        <shortName evidence="11">Thz kinase</shortName>
    </alternativeName>
</protein>
<evidence type="ECO:0000256" key="8">
    <source>
        <dbReference type="ARBA" id="ARBA00022840"/>
    </source>
</evidence>
<dbReference type="HAMAP" id="MF_00228">
    <property type="entry name" value="Thz_kinase"/>
    <property type="match status" value="1"/>
</dbReference>
<dbReference type="PRINTS" id="PR01099">
    <property type="entry name" value="HYETHTZKNASE"/>
</dbReference>
<comment type="function">
    <text evidence="11">Catalyzes the phosphorylation of the hydroxyl group of 4-methyl-5-beta-hydroxyethylthiazole (THZ).</text>
</comment>
<evidence type="ECO:0000256" key="10">
    <source>
        <dbReference type="ARBA" id="ARBA00022977"/>
    </source>
</evidence>
<feature type="binding site" evidence="11">
    <location>
        <position position="123"/>
    </location>
    <ligand>
        <name>ATP</name>
        <dbReference type="ChEBI" id="CHEBI:30616"/>
    </ligand>
</feature>
<evidence type="ECO:0000256" key="3">
    <source>
        <dbReference type="ARBA" id="ARBA00004868"/>
    </source>
</evidence>
<name>A0A1N7JUK4_9RHOB</name>
<keyword evidence="9 11" id="KW-0460">Magnesium</keyword>
<dbReference type="EMBL" id="FTOM01000001">
    <property type="protein sequence ID" value="SIS53028.1"/>
    <property type="molecule type" value="Genomic_DNA"/>
</dbReference>
<dbReference type="OrthoDB" id="8909021at2"/>
<evidence type="ECO:0000256" key="6">
    <source>
        <dbReference type="ARBA" id="ARBA00022741"/>
    </source>
</evidence>
<evidence type="ECO:0000256" key="2">
    <source>
        <dbReference type="ARBA" id="ARBA00001946"/>
    </source>
</evidence>
<proteinExistence type="inferred from homology"/>
<evidence type="ECO:0000256" key="7">
    <source>
        <dbReference type="ARBA" id="ARBA00022777"/>
    </source>
</evidence>
<dbReference type="EC" id="2.7.1.50" evidence="11"/>
<keyword evidence="5 11" id="KW-0479">Metal-binding</keyword>
<evidence type="ECO:0000256" key="9">
    <source>
        <dbReference type="ARBA" id="ARBA00022842"/>
    </source>
</evidence>
<dbReference type="Proteomes" id="UP000186098">
    <property type="component" value="Unassembled WGS sequence"/>
</dbReference>
<keyword evidence="10 11" id="KW-0784">Thiamine biosynthesis</keyword>
<gene>
    <name evidence="11" type="primary">thiM</name>
    <name evidence="12" type="ORF">SAMN05421795_101350</name>
</gene>
<keyword evidence="7 11" id="KW-0418">Kinase</keyword>
<feature type="binding site" evidence="11">
    <location>
        <position position="48"/>
    </location>
    <ligand>
        <name>substrate</name>
    </ligand>
</feature>
<keyword evidence="8 11" id="KW-0067">ATP-binding</keyword>
<dbReference type="GO" id="GO:0009228">
    <property type="term" value="P:thiamine biosynthetic process"/>
    <property type="evidence" value="ECO:0007669"/>
    <property type="project" value="UniProtKB-KW"/>
</dbReference>
<evidence type="ECO:0000256" key="11">
    <source>
        <dbReference type="HAMAP-Rule" id="MF_00228"/>
    </source>
</evidence>
<evidence type="ECO:0000256" key="1">
    <source>
        <dbReference type="ARBA" id="ARBA00001771"/>
    </source>
</evidence>
<dbReference type="PIRSF" id="PIRSF000513">
    <property type="entry name" value="Thz_kinase"/>
    <property type="match status" value="1"/>
</dbReference>
<feature type="binding site" evidence="11">
    <location>
        <position position="196"/>
    </location>
    <ligand>
        <name>substrate</name>
    </ligand>
</feature>
<comment type="pathway">
    <text evidence="3 11">Cofactor biosynthesis; thiamine diphosphate biosynthesis; 4-methyl-5-(2-phosphoethyl)-thiazole from 5-(2-hydroxyethyl)-4-methylthiazole: step 1/1.</text>
</comment>
<evidence type="ECO:0000313" key="12">
    <source>
        <dbReference type="EMBL" id="SIS53028.1"/>
    </source>
</evidence>
<accession>A0A1N7JUK4</accession>
<comment type="cofactor">
    <cofactor evidence="2 11">
        <name>Mg(2+)</name>
        <dbReference type="ChEBI" id="CHEBI:18420"/>
    </cofactor>
</comment>
<dbReference type="AlphaFoldDB" id="A0A1N7JUK4"/>
<reference evidence="13" key="1">
    <citation type="submission" date="2017-01" db="EMBL/GenBank/DDBJ databases">
        <authorList>
            <person name="Varghese N."/>
            <person name="Submissions S."/>
        </authorList>
    </citation>
    <scope>NUCLEOTIDE SEQUENCE [LARGE SCALE GENOMIC DNA]</scope>
    <source>
        <strain evidence="13">DSM 18714</strain>
    </source>
</reference>
<evidence type="ECO:0000256" key="4">
    <source>
        <dbReference type="ARBA" id="ARBA00022679"/>
    </source>
</evidence>
<dbReference type="STRING" id="407234.SAMN05421795_101350"/>
<sequence>MEDTRHDPAGPYLAQMRAQAPLVHNITNFVAMNTMANVLLAAGASPAMVHAREEVAEFAALAQALTVNVGTIDPIWAEAMEQAAQAIRAAGRPWVLDPVGVGATRFRRAVCDRLLRLRPDVIRGNASEILALAGGGATGRGADSADPVEAALEAARDLARRTGGVVAVSGPVDHVTDGTQVFRVANGHPLMTRVTALGCALNGVIAAFVADDRPALPATLAALAYYGAAGEHAARHASGPGGFQIAFLDALHAMTPDQLSAAARISAA</sequence>
<dbReference type="InterPro" id="IPR000417">
    <property type="entry name" value="Hyethyz_kinase"/>
</dbReference>
<comment type="similarity">
    <text evidence="11">Belongs to the Thz kinase family.</text>
</comment>
<keyword evidence="13" id="KW-1185">Reference proteome</keyword>
<organism evidence="12 13">
    <name type="scientific">Phaeovulum vinaykumarii</name>
    <dbReference type="NCBI Taxonomy" id="407234"/>
    <lineage>
        <taxon>Bacteria</taxon>
        <taxon>Pseudomonadati</taxon>
        <taxon>Pseudomonadota</taxon>
        <taxon>Alphaproteobacteria</taxon>
        <taxon>Rhodobacterales</taxon>
        <taxon>Paracoccaceae</taxon>
        <taxon>Phaeovulum</taxon>
    </lineage>
</organism>
<dbReference type="RefSeq" id="WP_076363191.1">
    <property type="nucleotide sequence ID" value="NZ_FTOM01000001.1"/>
</dbReference>
<dbReference type="UniPathway" id="UPA00060">
    <property type="reaction ID" value="UER00139"/>
</dbReference>
<keyword evidence="6 11" id="KW-0547">Nucleotide-binding</keyword>
<comment type="catalytic activity">
    <reaction evidence="1 11">
        <text>5-(2-hydroxyethyl)-4-methylthiazole + ATP = 4-methyl-5-(2-phosphooxyethyl)-thiazole + ADP + H(+)</text>
        <dbReference type="Rhea" id="RHEA:24212"/>
        <dbReference type="ChEBI" id="CHEBI:15378"/>
        <dbReference type="ChEBI" id="CHEBI:17957"/>
        <dbReference type="ChEBI" id="CHEBI:30616"/>
        <dbReference type="ChEBI" id="CHEBI:58296"/>
        <dbReference type="ChEBI" id="CHEBI:456216"/>
        <dbReference type="EC" id="2.7.1.50"/>
    </reaction>
</comment>
<feature type="binding site" evidence="11">
    <location>
        <position position="169"/>
    </location>
    <ligand>
        <name>ATP</name>
        <dbReference type="ChEBI" id="CHEBI:30616"/>
    </ligand>
</feature>
<dbReference type="Pfam" id="PF02110">
    <property type="entry name" value="HK"/>
    <property type="match status" value="1"/>
</dbReference>